<name>R7TJT6_CAPTE</name>
<dbReference type="Proteomes" id="UP000014760">
    <property type="component" value="Unassembled WGS sequence"/>
</dbReference>
<dbReference type="HOGENOM" id="CLU_1994764_0_0_1"/>
<evidence type="ECO:0000313" key="3">
    <source>
        <dbReference type="Proteomes" id="UP000014760"/>
    </source>
</evidence>
<dbReference type="AlphaFoldDB" id="R7TJT6"/>
<dbReference type="EMBL" id="AMQN01012465">
    <property type="status" value="NOT_ANNOTATED_CDS"/>
    <property type="molecule type" value="Genomic_DNA"/>
</dbReference>
<reference evidence="2" key="3">
    <citation type="submission" date="2015-06" db="UniProtKB">
        <authorList>
            <consortium name="EnsemblMetazoa"/>
        </authorList>
    </citation>
    <scope>IDENTIFICATION</scope>
</reference>
<sequence>MIADWTLSDPISDEPRPRRTRQNIINVPGNKISVCALSQITQVITMEEFLRDHRNRQRRFILQVRMQQLEKFFQDTTDCRRALNHNSKAAAIMNSKLKSIEAEMEQLRHQMRKLGPPANCPHLSR</sequence>
<reference evidence="1 3" key="2">
    <citation type="journal article" date="2013" name="Nature">
        <title>Insights into bilaterian evolution from three spiralian genomes.</title>
        <authorList>
            <person name="Simakov O."/>
            <person name="Marletaz F."/>
            <person name="Cho S.J."/>
            <person name="Edsinger-Gonzales E."/>
            <person name="Havlak P."/>
            <person name="Hellsten U."/>
            <person name="Kuo D.H."/>
            <person name="Larsson T."/>
            <person name="Lv J."/>
            <person name="Arendt D."/>
            <person name="Savage R."/>
            <person name="Osoegawa K."/>
            <person name="de Jong P."/>
            <person name="Grimwood J."/>
            <person name="Chapman J.A."/>
            <person name="Shapiro H."/>
            <person name="Aerts A."/>
            <person name="Otillar R.P."/>
            <person name="Terry A.Y."/>
            <person name="Boore J.L."/>
            <person name="Grigoriev I.V."/>
            <person name="Lindberg D.R."/>
            <person name="Seaver E.C."/>
            <person name="Weisblat D.A."/>
            <person name="Putnam N.H."/>
            <person name="Rokhsar D.S."/>
        </authorList>
    </citation>
    <scope>NUCLEOTIDE SEQUENCE</scope>
    <source>
        <strain evidence="1 3">I ESC-2004</strain>
    </source>
</reference>
<proteinExistence type="predicted"/>
<accession>R7TJT6</accession>
<evidence type="ECO:0000313" key="2">
    <source>
        <dbReference type="EnsemblMetazoa" id="CapteP193545"/>
    </source>
</evidence>
<dbReference type="EnsemblMetazoa" id="CapteT193545">
    <property type="protein sequence ID" value="CapteP193545"/>
    <property type="gene ID" value="CapteG193545"/>
</dbReference>
<gene>
    <name evidence="1" type="ORF">CAPTEDRAFT_193545</name>
</gene>
<keyword evidence="3" id="KW-1185">Reference proteome</keyword>
<dbReference type="EMBL" id="KB309539">
    <property type="protein sequence ID" value="ELT93979.1"/>
    <property type="molecule type" value="Genomic_DNA"/>
</dbReference>
<reference evidence="3" key="1">
    <citation type="submission" date="2012-12" db="EMBL/GenBank/DDBJ databases">
        <authorList>
            <person name="Hellsten U."/>
            <person name="Grimwood J."/>
            <person name="Chapman J.A."/>
            <person name="Shapiro H."/>
            <person name="Aerts A."/>
            <person name="Otillar R.P."/>
            <person name="Terry A.Y."/>
            <person name="Boore J.L."/>
            <person name="Simakov O."/>
            <person name="Marletaz F."/>
            <person name="Cho S.-J."/>
            <person name="Edsinger-Gonzales E."/>
            <person name="Havlak P."/>
            <person name="Kuo D.-H."/>
            <person name="Larsson T."/>
            <person name="Lv J."/>
            <person name="Arendt D."/>
            <person name="Savage R."/>
            <person name="Osoegawa K."/>
            <person name="de Jong P."/>
            <person name="Lindberg D.R."/>
            <person name="Seaver E.C."/>
            <person name="Weisblat D.A."/>
            <person name="Putnam N.H."/>
            <person name="Grigoriev I.V."/>
            <person name="Rokhsar D.S."/>
        </authorList>
    </citation>
    <scope>NUCLEOTIDE SEQUENCE</scope>
    <source>
        <strain evidence="3">I ESC-2004</strain>
    </source>
</reference>
<protein>
    <submittedName>
        <fullName evidence="1 2">Uncharacterized protein</fullName>
    </submittedName>
</protein>
<evidence type="ECO:0000313" key="1">
    <source>
        <dbReference type="EMBL" id="ELT93979.1"/>
    </source>
</evidence>
<organism evidence="1">
    <name type="scientific">Capitella teleta</name>
    <name type="common">Polychaete worm</name>
    <dbReference type="NCBI Taxonomy" id="283909"/>
    <lineage>
        <taxon>Eukaryota</taxon>
        <taxon>Metazoa</taxon>
        <taxon>Spiralia</taxon>
        <taxon>Lophotrochozoa</taxon>
        <taxon>Annelida</taxon>
        <taxon>Polychaeta</taxon>
        <taxon>Sedentaria</taxon>
        <taxon>Scolecida</taxon>
        <taxon>Capitellidae</taxon>
        <taxon>Capitella</taxon>
    </lineage>
</organism>